<keyword evidence="4" id="KW-1185">Reference proteome</keyword>
<evidence type="ECO:0000313" key="4">
    <source>
        <dbReference type="Proteomes" id="UP001275084"/>
    </source>
</evidence>
<evidence type="ECO:0000256" key="2">
    <source>
        <dbReference type="ARBA" id="ARBA00019014"/>
    </source>
</evidence>
<dbReference type="Gene3D" id="3.20.20.380">
    <property type="entry name" value="Copper homeostasis (CutC) domain"/>
    <property type="match status" value="1"/>
</dbReference>
<evidence type="ECO:0000313" key="3">
    <source>
        <dbReference type="EMBL" id="KAK3359334.1"/>
    </source>
</evidence>
<organism evidence="3 4">
    <name type="scientific">Lasiosphaeria hispida</name>
    <dbReference type="NCBI Taxonomy" id="260671"/>
    <lineage>
        <taxon>Eukaryota</taxon>
        <taxon>Fungi</taxon>
        <taxon>Dikarya</taxon>
        <taxon>Ascomycota</taxon>
        <taxon>Pezizomycotina</taxon>
        <taxon>Sordariomycetes</taxon>
        <taxon>Sordariomycetidae</taxon>
        <taxon>Sordariales</taxon>
        <taxon>Lasiosphaeriaceae</taxon>
        <taxon>Lasiosphaeria</taxon>
    </lineage>
</organism>
<reference evidence="3" key="1">
    <citation type="journal article" date="2023" name="Mol. Phylogenet. Evol.">
        <title>Genome-scale phylogeny and comparative genomics of the fungal order Sordariales.</title>
        <authorList>
            <person name="Hensen N."/>
            <person name="Bonometti L."/>
            <person name="Westerberg I."/>
            <person name="Brannstrom I.O."/>
            <person name="Guillou S."/>
            <person name="Cros-Aarteil S."/>
            <person name="Calhoun S."/>
            <person name="Haridas S."/>
            <person name="Kuo A."/>
            <person name="Mondo S."/>
            <person name="Pangilinan J."/>
            <person name="Riley R."/>
            <person name="LaButti K."/>
            <person name="Andreopoulos B."/>
            <person name="Lipzen A."/>
            <person name="Chen C."/>
            <person name="Yan M."/>
            <person name="Daum C."/>
            <person name="Ng V."/>
            <person name="Clum A."/>
            <person name="Steindorff A."/>
            <person name="Ohm R.A."/>
            <person name="Martin F."/>
            <person name="Silar P."/>
            <person name="Natvig D.O."/>
            <person name="Lalanne C."/>
            <person name="Gautier V."/>
            <person name="Ament-Velasquez S.L."/>
            <person name="Kruys A."/>
            <person name="Hutchinson M.I."/>
            <person name="Powell A.J."/>
            <person name="Barry K."/>
            <person name="Miller A.N."/>
            <person name="Grigoriev I.V."/>
            <person name="Debuchy R."/>
            <person name="Gladieux P."/>
            <person name="Hiltunen Thoren M."/>
            <person name="Johannesson H."/>
        </authorList>
    </citation>
    <scope>NUCLEOTIDE SEQUENCE</scope>
    <source>
        <strain evidence="3">CBS 955.72</strain>
    </source>
</reference>
<proteinExistence type="inferred from homology"/>
<dbReference type="AlphaFoldDB" id="A0AAJ0HQ10"/>
<dbReference type="PANTHER" id="PTHR12598">
    <property type="entry name" value="COPPER HOMEOSTASIS PROTEIN CUTC"/>
    <property type="match status" value="1"/>
</dbReference>
<sequence length="278" mass="30359">MPSSEPSHYSQLEVPIFGGEWTSVVAQRGARRIELNATKSYAVGGTTPTIKELEFLNLQLKAHPQIVQRVMIRPRGPPTQNTEGLDPDPDFLYSKDEFAEMHQSIVTFKQSGLLNPEKGDGFVFGLLKKGHSGDSGVHIDVERNAALVTLAKPFRCVLHRAFDELIDQGAESSWKTELETVKSLGFDGILTSGGRGNAYDNAERLGQIIASAGGQIEIIVGGGVRSGNVREISTRMEVADSTVWFHSSCLRNGGGIMSFDQNEEAQLYRELEALGARN</sequence>
<protein>
    <recommendedName>
        <fullName evidence="2">Copper homeostasis protein cutC homolog</fullName>
    </recommendedName>
</protein>
<dbReference type="EMBL" id="JAUIQD010000002">
    <property type="protein sequence ID" value="KAK3359334.1"/>
    <property type="molecule type" value="Genomic_DNA"/>
</dbReference>
<dbReference type="PANTHER" id="PTHR12598:SF0">
    <property type="entry name" value="COPPER HOMEOSTASIS PROTEIN CUTC HOMOLOG"/>
    <property type="match status" value="1"/>
</dbReference>
<dbReference type="InterPro" id="IPR005627">
    <property type="entry name" value="CutC-like"/>
</dbReference>
<gene>
    <name evidence="3" type="ORF">B0T25DRAFT_95242</name>
</gene>
<dbReference type="Pfam" id="PF03932">
    <property type="entry name" value="CutC"/>
    <property type="match status" value="1"/>
</dbReference>
<accession>A0AAJ0HQ10</accession>
<comment type="similarity">
    <text evidence="1">Belongs to the CutC family.</text>
</comment>
<dbReference type="GO" id="GO:0005507">
    <property type="term" value="F:copper ion binding"/>
    <property type="evidence" value="ECO:0007669"/>
    <property type="project" value="TreeGrafter"/>
</dbReference>
<comment type="caution">
    <text evidence="3">The sequence shown here is derived from an EMBL/GenBank/DDBJ whole genome shotgun (WGS) entry which is preliminary data.</text>
</comment>
<name>A0AAJ0HQ10_9PEZI</name>
<dbReference type="Proteomes" id="UP001275084">
    <property type="component" value="Unassembled WGS sequence"/>
</dbReference>
<dbReference type="InterPro" id="IPR036822">
    <property type="entry name" value="CutC-like_dom_sf"/>
</dbReference>
<reference evidence="3" key="2">
    <citation type="submission" date="2023-06" db="EMBL/GenBank/DDBJ databases">
        <authorList>
            <consortium name="Lawrence Berkeley National Laboratory"/>
            <person name="Haridas S."/>
            <person name="Hensen N."/>
            <person name="Bonometti L."/>
            <person name="Westerberg I."/>
            <person name="Brannstrom I.O."/>
            <person name="Guillou S."/>
            <person name="Cros-Aarteil S."/>
            <person name="Calhoun S."/>
            <person name="Kuo A."/>
            <person name="Mondo S."/>
            <person name="Pangilinan J."/>
            <person name="Riley R."/>
            <person name="Labutti K."/>
            <person name="Andreopoulos B."/>
            <person name="Lipzen A."/>
            <person name="Chen C."/>
            <person name="Yanf M."/>
            <person name="Daum C."/>
            <person name="Ng V."/>
            <person name="Clum A."/>
            <person name="Steindorff A."/>
            <person name="Ohm R."/>
            <person name="Martin F."/>
            <person name="Silar P."/>
            <person name="Natvig D."/>
            <person name="Lalanne C."/>
            <person name="Gautier V."/>
            <person name="Ament-Velasquez S.L."/>
            <person name="Kruys A."/>
            <person name="Hutchinson M.I."/>
            <person name="Powell A.J."/>
            <person name="Barry K."/>
            <person name="Miller A.N."/>
            <person name="Grigoriev I.V."/>
            <person name="Debuchy R."/>
            <person name="Gladieux P."/>
            <person name="Thoren M.H."/>
            <person name="Johannesson H."/>
        </authorList>
    </citation>
    <scope>NUCLEOTIDE SEQUENCE</scope>
    <source>
        <strain evidence="3">CBS 955.72</strain>
    </source>
</reference>
<dbReference type="SUPFAM" id="SSF110395">
    <property type="entry name" value="CutC-like"/>
    <property type="match status" value="1"/>
</dbReference>
<evidence type="ECO:0000256" key="1">
    <source>
        <dbReference type="ARBA" id="ARBA00007768"/>
    </source>
</evidence>